<dbReference type="RefSeq" id="WP_246918280.1">
    <property type="nucleotide sequence ID" value="NZ_CP090145.1"/>
</dbReference>
<evidence type="ECO:0000313" key="1">
    <source>
        <dbReference type="EMBL" id="UOX35093.1"/>
    </source>
</evidence>
<sequence length="126" mass="14419">MAKPRNTIAKTEILNLIEQSDKALSHSEIQQHLSGLCDRVTIYRVLDRLYEEGLIHKTSTIDGVVKYAACIKCTPEKHYHSHLHFNCESCHKVICLVDVKPIFKLSEDYIVREMNFMLSGICPECA</sequence>
<dbReference type="SUPFAM" id="SSF46785">
    <property type="entry name" value="Winged helix' DNA-binding domain"/>
    <property type="match status" value="1"/>
</dbReference>
<organism evidence="1 2">
    <name type="scientific">Flavobacterium sediminilitoris</name>
    <dbReference type="NCBI Taxonomy" id="2024526"/>
    <lineage>
        <taxon>Bacteria</taxon>
        <taxon>Pseudomonadati</taxon>
        <taxon>Bacteroidota</taxon>
        <taxon>Flavobacteriia</taxon>
        <taxon>Flavobacteriales</taxon>
        <taxon>Flavobacteriaceae</taxon>
        <taxon>Flavobacterium</taxon>
    </lineage>
</organism>
<dbReference type="Pfam" id="PF01475">
    <property type="entry name" value="FUR"/>
    <property type="match status" value="1"/>
</dbReference>
<proteinExistence type="predicted"/>
<dbReference type="InterPro" id="IPR036390">
    <property type="entry name" value="WH_DNA-bd_sf"/>
</dbReference>
<dbReference type="InterPro" id="IPR002481">
    <property type="entry name" value="FUR"/>
</dbReference>
<dbReference type="InterPro" id="IPR036388">
    <property type="entry name" value="WH-like_DNA-bd_sf"/>
</dbReference>
<accession>A0ABY4HRA6</accession>
<reference evidence="1" key="1">
    <citation type="submission" date="2021-12" db="EMBL/GenBank/DDBJ databases">
        <authorList>
            <person name="Cha I.-T."/>
            <person name="Lee K.-E."/>
            <person name="Park S.-J."/>
        </authorList>
    </citation>
    <scope>NUCLEOTIDE SEQUENCE</scope>
    <source>
        <strain evidence="1">YSM-43</strain>
    </source>
</reference>
<dbReference type="PANTHER" id="PTHR33202:SF7">
    <property type="entry name" value="FERRIC UPTAKE REGULATION PROTEIN"/>
    <property type="match status" value="1"/>
</dbReference>
<dbReference type="Proteomes" id="UP000830454">
    <property type="component" value="Chromosome"/>
</dbReference>
<evidence type="ECO:0000313" key="2">
    <source>
        <dbReference type="Proteomes" id="UP000830454"/>
    </source>
</evidence>
<name>A0ABY4HRA6_9FLAO</name>
<gene>
    <name evidence="1" type="ORF">LXD69_06160</name>
</gene>
<dbReference type="Gene3D" id="1.10.10.10">
    <property type="entry name" value="Winged helix-like DNA-binding domain superfamily/Winged helix DNA-binding domain"/>
    <property type="match status" value="1"/>
</dbReference>
<reference evidence="1" key="2">
    <citation type="submission" date="2022-04" db="EMBL/GenBank/DDBJ databases">
        <title>Complete Genome Sequence of Flavobacterium sediminilitoris YSM-43, Isolated from a Tidal Sediment.</title>
        <authorList>
            <person name="Lee P.A."/>
        </authorList>
    </citation>
    <scope>NUCLEOTIDE SEQUENCE</scope>
    <source>
        <strain evidence="1">YSM-43</strain>
    </source>
</reference>
<protein>
    <submittedName>
        <fullName evidence="1">Transcriptional repressor</fullName>
    </submittedName>
</protein>
<dbReference type="PANTHER" id="PTHR33202">
    <property type="entry name" value="ZINC UPTAKE REGULATION PROTEIN"/>
    <property type="match status" value="1"/>
</dbReference>
<dbReference type="EMBL" id="CP090145">
    <property type="protein sequence ID" value="UOX35093.1"/>
    <property type="molecule type" value="Genomic_DNA"/>
</dbReference>
<keyword evidence="2" id="KW-1185">Reference proteome</keyword>